<sequence>MTQQLFEQWFRIADTDKDGAVAGPEAVSFFTRSGLPKSILGQIWELASGGGSKLNQIQFSSAMRLVALAQARGGELPLDQARAVIAGVGPSLPPPTLQGLDGSGSATPGAAPAPVQAGSVTPYNPAAPLYGAAAAVPRPYAAQLTGGASAAVPTSYAAQLTGGVPVGVTAPYAAQPTGGSSAPAYGAGPIQPVGAPAGPGAPGSFPPLPASQLQHFQASFLQLDTDRDGFVTGAECFGFFSQSGLEKPALRDIWNLVAGTEGRLSGQQFVAFLYLIECMKRGLPLPAYLPQGLAGFPPVAAPAAALQTAPAPVLAPAAAPPPAPAKWTLESQFGTRHNITAVLSTPQVTSLPAPPPLPTIPPKLDLSSAERLAAPVQHVSQVPAVAAPLLAGVSAIDRTKLQEEQQICEVKEKTLHSAEDRVAEARARQAQLTTALQELVMFRNRTEVALLTSQDQARRLEEEVDATRKRYDVGYAAAQTASEKSAALHAHIMELMGQKNELVEKMRRLEGEVAAAERMGPGDVSRLEGDIAELNSRCTALEAVRNAKNAKVDGLRRQLEASKLKLAELKDADLDAAAELEGCQVALTSLEAELKEARTSGSVAALPSLLSRSATVYRGLLGLAHRVGTAVPFDALPATLEGLHVWAEEVAAGVLDWPDDDVTARGFVIVNALPGADAPRPILKPAKPPSAVQAPSPPVSAAAAAPILPDDFVKVAVAPSGSIDFDDPPAFGDAPAFGSSATAMSSVALPPPPPPPLVSGGPRAISASSPIGNFGFDDAPAFGAPVVAPPPAASTLLFPSDSQALGVGSGTSVLKTGSGEFHISNANQFGTIGLGFGDKDQGSFDRIGTAVLHEPPAVAVAAEAVPTTTAVGFDDNAFAVPMQPAPAVFGAAAAAAAAPEAVGHIPSLDKTPSLFGDDAFALPHGFGPGAFAVAPSAVAAAAAAVVPPPSVDSRRNSVSGAAPPALEAAESVAMENPFAWGAPSALAAAVVDATGGSMSEPALAPPAAAAASASAAGFSSGVAFSDTFGDNAFGSEPAAAFPPPAAVAVAAAPSLASIRAHAAPPAVVIAPPAAPSSAPVGFEEEDPFGPPAFR</sequence>
<dbReference type="Proteomes" id="UP001165090">
    <property type="component" value="Unassembled WGS sequence"/>
</dbReference>
<dbReference type="PANTHER" id="PTHR11216">
    <property type="entry name" value="EH DOMAIN"/>
    <property type="match status" value="1"/>
</dbReference>
<evidence type="ECO:0000256" key="2">
    <source>
        <dbReference type="SAM" id="MobiDB-lite"/>
    </source>
</evidence>
<feature type="domain" description="EF-hand" evidence="4">
    <location>
        <begin position="1"/>
        <end position="36"/>
    </location>
</feature>
<evidence type="ECO:0000313" key="6">
    <source>
        <dbReference type="Proteomes" id="UP001165090"/>
    </source>
</evidence>
<keyword evidence="1" id="KW-0175">Coiled coil</keyword>
<feature type="compositionally biased region" description="Low complexity" evidence="2">
    <location>
        <begin position="103"/>
        <end position="114"/>
    </location>
</feature>
<feature type="domain" description="EH" evidence="3">
    <location>
        <begin position="212"/>
        <end position="293"/>
    </location>
</feature>
<dbReference type="SMART" id="SM00027">
    <property type="entry name" value="EH"/>
    <property type="match status" value="2"/>
</dbReference>
<evidence type="ECO:0008006" key="7">
    <source>
        <dbReference type="Google" id="ProtNLM"/>
    </source>
</evidence>
<dbReference type="Pfam" id="PF12763">
    <property type="entry name" value="EH"/>
    <property type="match status" value="1"/>
</dbReference>
<dbReference type="SMART" id="SM00054">
    <property type="entry name" value="EFh"/>
    <property type="match status" value="2"/>
</dbReference>
<dbReference type="EMBL" id="BSDZ01000011">
    <property type="protein sequence ID" value="GLI62231.1"/>
    <property type="molecule type" value="Genomic_DNA"/>
</dbReference>
<feature type="domain" description="EF-hand" evidence="4">
    <location>
        <begin position="211"/>
        <end position="246"/>
    </location>
</feature>
<feature type="coiled-coil region" evidence="1">
    <location>
        <begin position="401"/>
        <end position="600"/>
    </location>
</feature>
<organism evidence="5 6">
    <name type="scientific">Volvox africanus</name>
    <dbReference type="NCBI Taxonomy" id="51714"/>
    <lineage>
        <taxon>Eukaryota</taxon>
        <taxon>Viridiplantae</taxon>
        <taxon>Chlorophyta</taxon>
        <taxon>core chlorophytes</taxon>
        <taxon>Chlorophyceae</taxon>
        <taxon>CS clade</taxon>
        <taxon>Chlamydomonadales</taxon>
        <taxon>Volvocaceae</taxon>
        <taxon>Volvox</taxon>
    </lineage>
</organism>
<protein>
    <recommendedName>
        <fullName evidence="7">Epidermal growth factor receptor substrate 15</fullName>
    </recommendedName>
</protein>
<proteinExistence type="predicted"/>
<dbReference type="InterPro" id="IPR011992">
    <property type="entry name" value="EF-hand-dom_pair"/>
</dbReference>
<feature type="region of interest" description="Disordered" evidence="2">
    <location>
        <begin position="1073"/>
        <end position="1094"/>
    </location>
</feature>
<accession>A0ABQ5RXS9</accession>
<dbReference type="InterPro" id="IPR000261">
    <property type="entry name" value="EH_dom"/>
</dbReference>
<evidence type="ECO:0000259" key="4">
    <source>
        <dbReference type="PROSITE" id="PS50222"/>
    </source>
</evidence>
<dbReference type="SUPFAM" id="SSF47473">
    <property type="entry name" value="EF-hand"/>
    <property type="match status" value="2"/>
</dbReference>
<dbReference type="PROSITE" id="PS50222">
    <property type="entry name" value="EF_HAND_2"/>
    <property type="match status" value="2"/>
</dbReference>
<evidence type="ECO:0000256" key="1">
    <source>
        <dbReference type="SAM" id="Coils"/>
    </source>
</evidence>
<dbReference type="InterPro" id="IPR002048">
    <property type="entry name" value="EF_hand_dom"/>
</dbReference>
<comment type="caution">
    <text evidence="5">The sequence shown here is derived from an EMBL/GenBank/DDBJ whole genome shotgun (WGS) entry which is preliminary data.</text>
</comment>
<dbReference type="Gene3D" id="1.10.238.10">
    <property type="entry name" value="EF-hand"/>
    <property type="match status" value="2"/>
</dbReference>
<dbReference type="CDD" id="cd00052">
    <property type="entry name" value="EH"/>
    <property type="match status" value="1"/>
</dbReference>
<feature type="region of interest" description="Disordered" evidence="2">
    <location>
        <begin position="743"/>
        <end position="763"/>
    </location>
</feature>
<keyword evidence="6" id="KW-1185">Reference proteome</keyword>
<evidence type="ECO:0000313" key="5">
    <source>
        <dbReference type="EMBL" id="GLI62231.1"/>
    </source>
</evidence>
<name>A0ABQ5RXS9_9CHLO</name>
<dbReference type="PROSITE" id="PS50031">
    <property type="entry name" value="EH"/>
    <property type="match status" value="2"/>
</dbReference>
<feature type="domain" description="EH" evidence="3">
    <location>
        <begin position="2"/>
        <end position="47"/>
    </location>
</feature>
<feature type="region of interest" description="Disordered" evidence="2">
    <location>
        <begin position="94"/>
        <end position="115"/>
    </location>
</feature>
<evidence type="ECO:0000259" key="3">
    <source>
        <dbReference type="PROSITE" id="PS50031"/>
    </source>
</evidence>
<dbReference type="PANTHER" id="PTHR11216:SF170">
    <property type="entry name" value="DYNAMIN ASSOCIATED PROTEIN 160, ISOFORM D"/>
    <property type="match status" value="1"/>
</dbReference>
<gene>
    <name evidence="5" type="ORF">VaNZ11_004797</name>
</gene>
<reference evidence="5 6" key="1">
    <citation type="journal article" date="2023" name="IScience">
        <title>Expanded male sex-determining region conserved during the evolution of homothallism in the green alga Volvox.</title>
        <authorList>
            <person name="Yamamoto K."/>
            <person name="Matsuzaki R."/>
            <person name="Mahakham W."/>
            <person name="Heman W."/>
            <person name="Sekimoto H."/>
            <person name="Kawachi M."/>
            <person name="Minakuchi Y."/>
            <person name="Toyoda A."/>
            <person name="Nozaki H."/>
        </authorList>
    </citation>
    <scope>NUCLEOTIDE SEQUENCE [LARGE SCALE GENOMIC DNA]</scope>
    <source>
        <strain evidence="5 6">NIES-4468</strain>
    </source>
</reference>